<feature type="domain" description="SGNH hydrolase-type esterase" evidence="1">
    <location>
        <begin position="219"/>
        <end position="385"/>
    </location>
</feature>
<dbReference type="Gene3D" id="3.40.50.1110">
    <property type="entry name" value="SGNH hydrolase"/>
    <property type="match status" value="1"/>
</dbReference>
<dbReference type="RefSeq" id="WP_100161762.1">
    <property type="nucleotide sequence ID" value="NZ_PGTB01000014.1"/>
</dbReference>
<evidence type="ECO:0000259" key="1">
    <source>
        <dbReference type="Pfam" id="PF13472"/>
    </source>
</evidence>
<proteinExistence type="predicted"/>
<sequence length="402" mass="42575">MAGTSAYETYIRDRAYSRVIASAGRTGRFYGQNGKPFVTVTTIPVAGGTVYPAASLRISGLLAKLAATAGWNFRLRFIQGAASVNVLTAYMDATRSHIPFATDLKLSYDRKWAFAKSRTPAIFGEGSLSAGIHSLYKVESNNLPVNLSPRGQTAGPAFASYSAPPTVETVLIDFASAFEIELQIAISEGECAELLDLTIEMLSHGPDGVNYAAPTATYCAGDSLTEGTGATTGTDDWVTLLGQQRPGRPLLNTGLGGQKIEKVIDRVLDDPVAGRHWDLILWAGTNDATGDAALWWGTMLTQLERLFAFRAPGARTLICNLLPSEDWFTPGEVAAALPSVNASLAAHATYGPLVCDLYAVLATDPGGHVPAAYRADALHLNGTGYGVVKDAIDAKMTALGWA</sequence>
<comment type="caution">
    <text evidence="2">The sequence shown here is derived from an EMBL/GenBank/DDBJ whole genome shotgun (WGS) entry which is preliminary data.</text>
</comment>
<accession>A0A2M8J3X8</accession>
<dbReference type="GO" id="GO:0016788">
    <property type="term" value="F:hydrolase activity, acting on ester bonds"/>
    <property type="evidence" value="ECO:0007669"/>
    <property type="project" value="UniProtKB-ARBA"/>
</dbReference>
<dbReference type="Pfam" id="PF13472">
    <property type="entry name" value="Lipase_GDSL_2"/>
    <property type="match status" value="1"/>
</dbReference>
<reference evidence="2 3" key="1">
    <citation type="journal article" date="2018" name="Int. J. Syst. Evol. Microbiol.">
        <title>Pseudooceanicola lipolyticus sp. nov., a marine alphaproteobacterium, reclassification of Oceanicola flagellatus as Pseudooceanicola flagellatus comb. nov. and emended description of the genus Pseudooceanicola.</title>
        <authorList>
            <person name="Huang M.-M."/>
            <person name="Guo L.-L."/>
            <person name="Wu Y.-H."/>
            <person name="Lai Q.-L."/>
            <person name="Shao Z.-Z."/>
            <person name="Wang C.-S."/>
            <person name="Wu M."/>
            <person name="Xu X.-W."/>
        </authorList>
    </citation>
    <scope>NUCLEOTIDE SEQUENCE [LARGE SCALE GENOMIC DNA]</scope>
    <source>
        <strain evidence="2 3">157</strain>
    </source>
</reference>
<dbReference type="Proteomes" id="UP000231553">
    <property type="component" value="Unassembled WGS sequence"/>
</dbReference>
<dbReference type="EMBL" id="PGTB01000014">
    <property type="protein sequence ID" value="PJE37473.1"/>
    <property type="molecule type" value="Genomic_DNA"/>
</dbReference>
<dbReference type="OrthoDB" id="9794725at2"/>
<protein>
    <recommendedName>
        <fullName evidence="1">SGNH hydrolase-type esterase domain-containing protein</fullName>
    </recommendedName>
</protein>
<dbReference type="InterPro" id="IPR036514">
    <property type="entry name" value="SGNH_hydro_sf"/>
</dbReference>
<dbReference type="SUPFAM" id="SSF52266">
    <property type="entry name" value="SGNH hydrolase"/>
    <property type="match status" value="1"/>
</dbReference>
<evidence type="ECO:0000313" key="3">
    <source>
        <dbReference type="Proteomes" id="UP000231553"/>
    </source>
</evidence>
<dbReference type="AlphaFoldDB" id="A0A2M8J3X8"/>
<gene>
    <name evidence="2" type="ORF">CVM52_06825</name>
</gene>
<keyword evidence="3" id="KW-1185">Reference proteome</keyword>
<organism evidence="2 3">
    <name type="scientific">Pseudooceanicola lipolyticus</name>
    <dbReference type="NCBI Taxonomy" id="2029104"/>
    <lineage>
        <taxon>Bacteria</taxon>
        <taxon>Pseudomonadati</taxon>
        <taxon>Pseudomonadota</taxon>
        <taxon>Alphaproteobacteria</taxon>
        <taxon>Rhodobacterales</taxon>
        <taxon>Paracoccaceae</taxon>
        <taxon>Pseudooceanicola</taxon>
    </lineage>
</organism>
<evidence type="ECO:0000313" key="2">
    <source>
        <dbReference type="EMBL" id="PJE37473.1"/>
    </source>
</evidence>
<name>A0A2M8J3X8_9RHOB</name>
<dbReference type="InterPro" id="IPR013830">
    <property type="entry name" value="SGNH_hydro"/>
</dbReference>